<evidence type="ECO:0000256" key="8">
    <source>
        <dbReference type="SAM" id="Phobius"/>
    </source>
</evidence>
<feature type="transmembrane region" description="Helical" evidence="8">
    <location>
        <begin position="190"/>
        <end position="215"/>
    </location>
</feature>
<dbReference type="Proteomes" id="UP001652642">
    <property type="component" value="Chromosome 6"/>
</dbReference>
<sequence>MTKENGTLFNTSIQLIDSYDAIWNPVLVTIYTVVFFGGICGVIRMLFLLMKMNALSVTTTVTINLVVIHSLFLVTVPFRLYYYIKDEWIFEPVFCKLVSIMIHLHMYLAFLFYMIVLLIRCLIFFQWKDKIEFYRNLHAVATSAAVWFLALVTVVPVMYVWYGQTGEYNHNKCFDFHKELKDDAVKAVNYALIGVMITLTCALVGLQVFMLVKLVKKLSGSVWSHQEFRAQLKSVVFVCVIVFCFLPHHFFRIYYVQHVDDKRYPRLAVYNEVCLSITAISCLDLFFLVISGREIGMPNLMALSCC</sequence>
<dbReference type="SUPFAM" id="SSF81321">
    <property type="entry name" value="Family A G protein-coupled receptor-like"/>
    <property type="match status" value="1"/>
</dbReference>
<dbReference type="PRINTS" id="PR01157">
    <property type="entry name" value="P2YPURNOCPTR"/>
</dbReference>
<dbReference type="Pfam" id="PF00001">
    <property type="entry name" value="7tm_1"/>
    <property type="match status" value="1"/>
</dbReference>
<keyword evidence="10" id="KW-1185">Reference proteome</keyword>
<feature type="domain" description="G-protein coupled receptors family 1 profile" evidence="9">
    <location>
        <begin position="40"/>
        <end position="254"/>
    </location>
</feature>
<feature type="transmembrane region" description="Helical" evidence="8">
    <location>
        <begin position="235"/>
        <end position="255"/>
    </location>
</feature>
<protein>
    <submittedName>
        <fullName evidence="11">Probable G-protein coupled receptor 141</fullName>
    </submittedName>
</protein>
<evidence type="ECO:0000313" key="11">
    <source>
        <dbReference type="RefSeq" id="XP_020643834.2"/>
    </source>
</evidence>
<keyword evidence="5 8" id="KW-0472">Membrane</keyword>
<keyword evidence="4" id="KW-0297">G-protein coupled receptor</keyword>
<reference evidence="11" key="1">
    <citation type="submission" date="2025-08" db="UniProtKB">
        <authorList>
            <consortium name="RefSeq"/>
        </authorList>
    </citation>
    <scope>IDENTIFICATION</scope>
</reference>
<evidence type="ECO:0000256" key="1">
    <source>
        <dbReference type="ARBA" id="ARBA00004141"/>
    </source>
</evidence>
<feature type="transmembrane region" description="Helical" evidence="8">
    <location>
        <begin position="28"/>
        <end position="49"/>
    </location>
</feature>
<evidence type="ECO:0000256" key="7">
    <source>
        <dbReference type="ARBA" id="ARBA00023224"/>
    </source>
</evidence>
<dbReference type="RefSeq" id="XP_020643834.2">
    <property type="nucleotide sequence ID" value="XM_020788175.2"/>
</dbReference>
<feature type="transmembrane region" description="Helical" evidence="8">
    <location>
        <begin position="137"/>
        <end position="162"/>
    </location>
</feature>
<dbReference type="InterPro" id="IPR047160">
    <property type="entry name" value="GP183-like"/>
</dbReference>
<keyword evidence="7" id="KW-0807">Transducer</keyword>
<feature type="transmembrane region" description="Helical" evidence="8">
    <location>
        <begin position="267"/>
        <end position="290"/>
    </location>
</feature>
<dbReference type="InterPro" id="IPR000276">
    <property type="entry name" value="GPCR_Rhodpsn"/>
</dbReference>
<proteinExistence type="predicted"/>
<dbReference type="PANTHER" id="PTHR24237:SF35">
    <property type="entry name" value="G-PROTEIN COUPLED RECEPTOR 141-RELATED"/>
    <property type="match status" value="1"/>
</dbReference>
<accession>A0A6J0TCF0</accession>
<keyword evidence="6 11" id="KW-0675">Receptor</keyword>
<name>A0A6J0TCF0_9SAUR</name>
<evidence type="ECO:0000259" key="9">
    <source>
        <dbReference type="PROSITE" id="PS50262"/>
    </source>
</evidence>
<evidence type="ECO:0000256" key="6">
    <source>
        <dbReference type="ARBA" id="ARBA00023170"/>
    </source>
</evidence>
<dbReference type="OrthoDB" id="9947118at2759"/>
<evidence type="ECO:0000256" key="2">
    <source>
        <dbReference type="ARBA" id="ARBA00022692"/>
    </source>
</evidence>
<dbReference type="GeneID" id="110076204"/>
<feature type="transmembrane region" description="Helical" evidence="8">
    <location>
        <begin position="61"/>
        <end position="84"/>
    </location>
</feature>
<dbReference type="PROSITE" id="PS50262">
    <property type="entry name" value="G_PROTEIN_RECEP_F1_2"/>
    <property type="match status" value="1"/>
</dbReference>
<comment type="subcellular location">
    <subcellularLocation>
        <location evidence="1">Membrane</location>
        <topology evidence="1">Multi-pass membrane protein</topology>
    </subcellularLocation>
</comment>
<keyword evidence="2 8" id="KW-0812">Transmembrane</keyword>
<evidence type="ECO:0000256" key="5">
    <source>
        <dbReference type="ARBA" id="ARBA00023136"/>
    </source>
</evidence>
<dbReference type="PANTHER" id="PTHR24237">
    <property type="entry name" value="G-PROTEIN COUPLED RECEPTOR"/>
    <property type="match status" value="1"/>
</dbReference>
<dbReference type="InterPro" id="IPR017452">
    <property type="entry name" value="GPCR_Rhodpsn_7TM"/>
</dbReference>
<gene>
    <name evidence="11" type="primary">GPR141</name>
</gene>
<dbReference type="Gene3D" id="1.20.1070.10">
    <property type="entry name" value="Rhodopsin 7-helix transmembrane proteins"/>
    <property type="match status" value="1"/>
</dbReference>
<evidence type="ECO:0000256" key="3">
    <source>
        <dbReference type="ARBA" id="ARBA00022989"/>
    </source>
</evidence>
<evidence type="ECO:0000256" key="4">
    <source>
        <dbReference type="ARBA" id="ARBA00023040"/>
    </source>
</evidence>
<organism evidence="10 11">
    <name type="scientific">Pogona vitticeps</name>
    <name type="common">central bearded dragon</name>
    <dbReference type="NCBI Taxonomy" id="103695"/>
    <lineage>
        <taxon>Eukaryota</taxon>
        <taxon>Metazoa</taxon>
        <taxon>Chordata</taxon>
        <taxon>Craniata</taxon>
        <taxon>Vertebrata</taxon>
        <taxon>Euteleostomi</taxon>
        <taxon>Lepidosauria</taxon>
        <taxon>Squamata</taxon>
        <taxon>Bifurcata</taxon>
        <taxon>Unidentata</taxon>
        <taxon>Episquamata</taxon>
        <taxon>Toxicofera</taxon>
        <taxon>Iguania</taxon>
        <taxon>Acrodonta</taxon>
        <taxon>Agamidae</taxon>
        <taxon>Amphibolurinae</taxon>
        <taxon>Pogona</taxon>
    </lineage>
</organism>
<keyword evidence="3 8" id="KW-1133">Transmembrane helix</keyword>
<evidence type="ECO:0000313" key="10">
    <source>
        <dbReference type="Proteomes" id="UP001652642"/>
    </source>
</evidence>
<feature type="transmembrane region" description="Helical" evidence="8">
    <location>
        <begin position="104"/>
        <end position="125"/>
    </location>
</feature>